<dbReference type="InterPro" id="IPR011990">
    <property type="entry name" value="TPR-like_helical_dom_sf"/>
</dbReference>
<feature type="region of interest" description="Disordered" evidence="3">
    <location>
        <begin position="552"/>
        <end position="575"/>
    </location>
</feature>
<reference evidence="5" key="1">
    <citation type="submission" date="2016-10" db="EMBL/GenBank/DDBJ databases">
        <authorList>
            <person name="Benchimol M."/>
            <person name="Almeida L.G."/>
            <person name="Vasconcelos A.T."/>
            <person name="Perreira-Neves A."/>
            <person name="Rosa I.A."/>
            <person name="Tasca T."/>
            <person name="Bogo M.R."/>
            <person name="de Souza W."/>
        </authorList>
    </citation>
    <scope>NUCLEOTIDE SEQUENCE [LARGE SCALE GENOMIC DNA]</scope>
    <source>
        <strain evidence="5">K</strain>
    </source>
</reference>
<dbReference type="Pfam" id="PF07714">
    <property type="entry name" value="PK_Tyr_Ser-Thr"/>
    <property type="match status" value="1"/>
</dbReference>
<dbReference type="Pfam" id="PF08238">
    <property type="entry name" value="Sel1"/>
    <property type="match status" value="7"/>
</dbReference>
<comment type="caution">
    <text evidence="5">The sequence shown here is derived from an EMBL/GenBank/DDBJ whole genome shotgun (WGS) entry which is preliminary data.</text>
</comment>
<dbReference type="InterPro" id="IPR019734">
    <property type="entry name" value="TPR_rpt"/>
</dbReference>
<feature type="repeat" description="TPR" evidence="2">
    <location>
        <begin position="631"/>
        <end position="664"/>
    </location>
</feature>
<dbReference type="InterPro" id="IPR011009">
    <property type="entry name" value="Kinase-like_dom_sf"/>
</dbReference>
<dbReference type="GO" id="GO:0005524">
    <property type="term" value="F:ATP binding"/>
    <property type="evidence" value="ECO:0007669"/>
    <property type="project" value="InterPro"/>
</dbReference>
<dbReference type="PANTHER" id="PTHR11102">
    <property type="entry name" value="SEL-1-LIKE PROTEIN"/>
    <property type="match status" value="1"/>
</dbReference>
<evidence type="ECO:0000259" key="4">
    <source>
        <dbReference type="PROSITE" id="PS50011"/>
    </source>
</evidence>
<sequence length="885" mass="102395">MQKPRRNFVPFDSKQDTSDNSCLMKVENEEFDQNKFFAKFSQPNVPIPKQIIHKIKKIIHPAIVGIVALRPSEEDQGKRNTILFQYMENGSLASILSNNAYNKLTPDVKMRTIYGVASALKLLHSRNVYLGYLNAKNILYDAEFYPQINDLCFIKAFRNRRDRSTEMYYSKNIENNGEIIVNDDLYSFAVLLYQILTGRYEKPIFPLDDSFSDSDNEENHDDNDENNIKNTNEEGNNEESNNENGFFDIFNDNSYNKKEIVKKIPLQYRLLINECVNPTFESPSEAMIEILMQLSDKKFLLEGTNEEEFEKYKYLCYLSFNSKIETTEDNFLFAKRLIDGRNYVDGFSFLKNAIKMKNADAVLLLADLLIDGVYEPSDFNKAYHYLSLFLDDNPPINEQTQIQINARFLELQTLVKFYPAQQNYLSLSQLADGLSSINMQRAVKYFKIAAKHGVVSAIYKYGCSLYKGAGIPIDKEKGKKYLLKACEEGSIEAMSQFSKILYFEGNIDGSMKYMKMVADHQNVKAMHNYAVALIHKNEEIEASQEFINQKIHKNNDNNSNNNNNKNYNGNSSNNKVQEYQNNYQEALFYLKKAIKMGNTPSLKKYAEIIKNQDIEESLRCYEILLNNYQDIESSVRIGDIFFERNDFEKALEYYQYASKYIKGNIELKYKLALTLLQTVNYNYSSATNHSQIYQEAKKYLNEVKNKKPEAFLYLAEIADKEGNKDLHIKCLREAAKAGISIAFDYYYEETNDLNFIREEAEKGNPESFLIYGKITKNIEYIKKSADIGIAEGVYEYGCFLERKGNIEEAMECYLKCAQKKHTKSMVILGISYIYGWGKEKNLQLGLDYLVEANHLGNKVAELILREYNEGDDVDSSIFHAYSILK</sequence>
<dbReference type="PANTHER" id="PTHR11102:SF160">
    <property type="entry name" value="ERAD-ASSOCIATED E3 UBIQUITIN-PROTEIN LIGASE COMPONENT HRD3"/>
    <property type="match status" value="1"/>
</dbReference>
<dbReference type="SMART" id="SM00671">
    <property type="entry name" value="SEL1"/>
    <property type="match status" value="7"/>
</dbReference>
<dbReference type="PROSITE" id="PS50005">
    <property type="entry name" value="TPR"/>
    <property type="match status" value="1"/>
</dbReference>
<protein>
    <recommendedName>
        <fullName evidence="4">Protein kinase domain-containing protein</fullName>
    </recommendedName>
</protein>
<keyword evidence="6" id="KW-1185">Reference proteome</keyword>
<dbReference type="GO" id="GO:0004672">
    <property type="term" value="F:protein kinase activity"/>
    <property type="evidence" value="ECO:0007669"/>
    <property type="project" value="InterPro"/>
</dbReference>
<feature type="region of interest" description="Disordered" evidence="3">
    <location>
        <begin position="211"/>
        <end position="243"/>
    </location>
</feature>
<accession>A0A1J4KPR1</accession>
<dbReference type="RefSeq" id="XP_068366234.1">
    <property type="nucleotide sequence ID" value="XM_068499230.1"/>
</dbReference>
<dbReference type="Gene3D" id="1.10.510.10">
    <property type="entry name" value="Transferase(Phosphotransferase) domain 1"/>
    <property type="match status" value="1"/>
</dbReference>
<dbReference type="GeneID" id="94833934"/>
<dbReference type="InterPro" id="IPR000719">
    <property type="entry name" value="Prot_kinase_dom"/>
</dbReference>
<evidence type="ECO:0000256" key="3">
    <source>
        <dbReference type="SAM" id="MobiDB-lite"/>
    </source>
</evidence>
<dbReference type="VEuPathDB" id="TrichDB:TRFO_16848"/>
<dbReference type="EMBL" id="MLAK01000548">
    <property type="protein sequence ID" value="OHT13098.1"/>
    <property type="molecule type" value="Genomic_DNA"/>
</dbReference>
<evidence type="ECO:0000313" key="5">
    <source>
        <dbReference type="EMBL" id="OHT13098.1"/>
    </source>
</evidence>
<dbReference type="InterPro" id="IPR006597">
    <property type="entry name" value="Sel1-like"/>
</dbReference>
<keyword evidence="2" id="KW-0802">TPR repeat</keyword>
<dbReference type="PROSITE" id="PS50011">
    <property type="entry name" value="PROTEIN_KINASE_DOM"/>
    <property type="match status" value="1"/>
</dbReference>
<dbReference type="SUPFAM" id="SSF56112">
    <property type="entry name" value="Protein kinase-like (PK-like)"/>
    <property type="match status" value="1"/>
</dbReference>
<dbReference type="Proteomes" id="UP000179807">
    <property type="component" value="Unassembled WGS sequence"/>
</dbReference>
<dbReference type="SMART" id="SM00220">
    <property type="entry name" value="S_TKc"/>
    <property type="match status" value="1"/>
</dbReference>
<evidence type="ECO:0000256" key="2">
    <source>
        <dbReference type="PROSITE-ProRule" id="PRU00339"/>
    </source>
</evidence>
<feature type="compositionally biased region" description="Acidic residues" evidence="3">
    <location>
        <begin position="211"/>
        <end position="225"/>
    </location>
</feature>
<name>A0A1J4KPR1_9EUKA</name>
<dbReference type="InterPro" id="IPR001245">
    <property type="entry name" value="Ser-Thr/Tyr_kinase_cat_dom"/>
</dbReference>
<dbReference type="AlphaFoldDB" id="A0A1J4KPR1"/>
<feature type="compositionally biased region" description="Low complexity" evidence="3">
    <location>
        <begin position="556"/>
        <end position="575"/>
    </location>
</feature>
<dbReference type="InterPro" id="IPR050767">
    <property type="entry name" value="Sel1_AlgK"/>
</dbReference>
<dbReference type="SUPFAM" id="SSF81901">
    <property type="entry name" value="HCP-like"/>
    <property type="match status" value="3"/>
</dbReference>
<comment type="similarity">
    <text evidence="1">Belongs to the sel-1 family.</text>
</comment>
<feature type="domain" description="Protein kinase" evidence="4">
    <location>
        <begin position="1"/>
        <end position="315"/>
    </location>
</feature>
<dbReference type="SMART" id="SM00028">
    <property type="entry name" value="TPR"/>
    <property type="match status" value="4"/>
</dbReference>
<evidence type="ECO:0000256" key="1">
    <source>
        <dbReference type="ARBA" id="ARBA00038101"/>
    </source>
</evidence>
<organism evidence="5 6">
    <name type="scientific">Tritrichomonas foetus</name>
    <dbReference type="NCBI Taxonomy" id="1144522"/>
    <lineage>
        <taxon>Eukaryota</taxon>
        <taxon>Metamonada</taxon>
        <taxon>Parabasalia</taxon>
        <taxon>Tritrichomonadida</taxon>
        <taxon>Tritrichomonadidae</taxon>
        <taxon>Tritrichomonas</taxon>
    </lineage>
</organism>
<evidence type="ECO:0000313" key="6">
    <source>
        <dbReference type="Proteomes" id="UP000179807"/>
    </source>
</evidence>
<gene>
    <name evidence="5" type="ORF">TRFO_16848</name>
</gene>
<dbReference type="Gene3D" id="1.25.40.10">
    <property type="entry name" value="Tetratricopeptide repeat domain"/>
    <property type="match status" value="2"/>
</dbReference>
<proteinExistence type="inferred from homology"/>
<dbReference type="OrthoDB" id="272077at2759"/>